<dbReference type="PANTHER" id="PTHR36506">
    <property type="entry name" value="PREFLAGELLIN PEPTIDASE"/>
    <property type="match status" value="1"/>
</dbReference>
<dbReference type="PANTHER" id="PTHR36506:SF1">
    <property type="entry name" value="PREFLAGELLIN PEPTIDASE"/>
    <property type="match status" value="1"/>
</dbReference>
<evidence type="ECO:0000256" key="5">
    <source>
        <dbReference type="ARBA" id="ARBA00023136"/>
    </source>
</evidence>
<evidence type="ECO:0000256" key="3">
    <source>
        <dbReference type="ARBA" id="ARBA00022692"/>
    </source>
</evidence>
<evidence type="ECO:0000256" key="1">
    <source>
        <dbReference type="ARBA" id="ARBA00004651"/>
    </source>
</evidence>
<organism evidence="8 9">
    <name type="scientific">Henriciella mobilis</name>
    <dbReference type="NCBI Taxonomy" id="2305467"/>
    <lineage>
        <taxon>Bacteria</taxon>
        <taxon>Pseudomonadati</taxon>
        <taxon>Pseudomonadota</taxon>
        <taxon>Alphaproteobacteria</taxon>
        <taxon>Hyphomonadales</taxon>
        <taxon>Hyphomonadaceae</taxon>
        <taxon>Henriciella</taxon>
    </lineage>
</organism>
<evidence type="ECO:0000313" key="8">
    <source>
        <dbReference type="EMBL" id="RIJ32394.1"/>
    </source>
</evidence>
<dbReference type="InterPro" id="IPR000045">
    <property type="entry name" value="Prepilin_IV_endopep_pep"/>
</dbReference>
<dbReference type="InterPro" id="IPR052218">
    <property type="entry name" value="Preflagellin_Peptidase"/>
</dbReference>
<keyword evidence="4 6" id="KW-1133">Transmembrane helix</keyword>
<reference evidence="8 9" key="1">
    <citation type="submission" date="2018-08" db="EMBL/GenBank/DDBJ databases">
        <title>Henriciella mobilis sp. nov., isolated from seawater.</title>
        <authorList>
            <person name="Cheng H."/>
            <person name="Wu Y.-H."/>
            <person name="Xu X.-W."/>
            <person name="Guo L.-L."/>
        </authorList>
    </citation>
    <scope>NUCLEOTIDE SEQUENCE [LARGE SCALE GENOMIC DNA]</scope>
    <source>
        <strain evidence="8 9">JN25</strain>
    </source>
</reference>
<dbReference type="OrthoDB" id="5329005at2"/>
<gene>
    <name evidence="8" type="ORF">D1223_00575</name>
</gene>
<name>A0A399RQ99_9PROT</name>
<feature type="transmembrane region" description="Helical" evidence="6">
    <location>
        <begin position="34"/>
        <end position="51"/>
    </location>
</feature>
<proteinExistence type="predicted"/>
<dbReference type="EMBL" id="QWFX01000005">
    <property type="protein sequence ID" value="RIJ32394.1"/>
    <property type="molecule type" value="Genomic_DNA"/>
</dbReference>
<dbReference type="Gene3D" id="1.20.120.1220">
    <property type="match status" value="1"/>
</dbReference>
<evidence type="ECO:0000313" key="9">
    <source>
        <dbReference type="Proteomes" id="UP000266385"/>
    </source>
</evidence>
<evidence type="ECO:0000256" key="6">
    <source>
        <dbReference type="SAM" id="Phobius"/>
    </source>
</evidence>
<keyword evidence="3 6" id="KW-0812">Transmembrane</keyword>
<feature type="transmembrane region" description="Helical" evidence="6">
    <location>
        <begin position="97"/>
        <end position="118"/>
    </location>
</feature>
<dbReference type="Proteomes" id="UP000266385">
    <property type="component" value="Unassembled WGS sequence"/>
</dbReference>
<comment type="subcellular location">
    <subcellularLocation>
        <location evidence="1">Cell membrane</location>
        <topology evidence="1">Multi-pass membrane protein</topology>
    </subcellularLocation>
</comment>
<evidence type="ECO:0000256" key="4">
    <source>
        <dbReference type="ARBA" id="ARBA00022989"/>
    </source>
</evidence>
<dbReference type="GO" id="GO:0005886">
    <property type="term" value="C:plasma membrane"/>
    <property type="evidence" value="ECO:0007669"/>
    <property type="project" value="UniProtKB-SubCell"/>
</dbReference>
<protein>
    <recommendedName>
        <fullName evidence="7">Prepilin type IV endopeptidase peptidase domain-containing protein</fullName>
    </recommendedName>
</protein>
<dbReference type="Pfam" id="PF01478">
    <property type="entry name" value="Peptidase_A24"/>
    <property type="match status" value="1"/>
</dbReference>
<keyword evidence="2" id="KW-1003">Cell membrane</keyword>
<evidence type="ECO:0000256" key="2">
    <source>
        <dbReference type="ARBA" id="ARBA00022475"/>
    </source>
</evidence>
<keyword evidence="9" id="KW-1185">Reference proteome</keyword>
<dbReference type="AlphaFoldDB" id="A0A399RQ99"/>
<dbReference type="GO" id="GO:0004190">
    <property type="term" value="F:aspartic-type endopeptidase activity"/>
    <property type="evidence" value="ECO:0007669"/>
    <property type="project" value="InterPro"/>
</dbReference>
<feature type="domain" description="Prepilin type IV endopeptidase peptidase" evidence="7">
    <location>
        <begin position="10"/>
        <end position="112"/>
    </location>
</feature>
<feature type="transmembrane region" description="Helical" evidence="6">
    <location>
        <begin position="58"/>
        <end position="77"/>
    </location>
</feature>
<dbReference type="RefSeq" id="WP_119374475.1">
    <property type="nucleotide sequence ID" value="NZ_QWFX01000005.1"/>
</dbReference>
<comment type="caution">
    <text evidence="8">The sequence shown here is derived from an EMBL/GenBank/DDBJ whole genome shotgun (WGS) entry which is preliminary data.</text>
</comment>
<evidence type="ECO:0000259" key="7">
    <source>
        <dbReference type="Pfam" id="PF01478"/>
    </source>
</evidence>
<keyword evidence="5 6" id="KW-0472">Membrane</keyword>
<sequence length="172" mass="17446">MLIAVLFGFLFLTLCVYAALRDIESLTITNGLNALIAFLFIPAVIVVAPGWDVAGGHLAAGGIAFVISVILFMVGAFGGGDAKMIPGVMLWLGPEAAMPFVTIMAVTGGGLAVIVMLARRLVPVTAAPGFARETLLPGNGVPYGVAIAAGALLCAPLSPLLQPISEISTLGS</sequence>
<accession>A0A399RQ99</accession>